<dbReference type="AlphaFoldDB" id="A0A512LAS0"/>
<keyword evidence="3" id="KW-1185">Reference proteome</keyword>
<accession>A0A512LAS0</accession>
<gene>
    <name evidence="2" type="ORF">TPL01_27220</name>
</gene>
<dbReference type="EMBL" id="BKAD01000032">
    <property type="protein sequence ID" value="GEP31584.1"/>
    <property type="molecule type" value="Genomic_DNA"/>
</dbReference>
<evidence type="ECO:0000313" key="3">
    <source>
        <dbReference type="Proteomes" id="UP000321337"/>
    </source>
</evidence>
<sequence length="64" mass="6683">MLLVSAGTILTSMAITGFILGYGVDTWLDTQPIFTLSFGCLGFAGGMLKSCQLLAGANPKSEPR</sequence>
<organism evidence="2 3">
    <name type="scientific">Sulfuriferula plumbiphila</name>
    <dbReference type="NCBI Taxonomy" id="171865"/>
    <lineage>
        <taxon>Bacteria</taxon>
        <taxon>Pseudomonadati</taxon>
        <taxon>Pseudomonadota</taxon>
        <taxon>Betaproteobacteria</taxon>
        <taxon>Nitrosomonadales</taxon>
        <taxon>Sulfuricellaceae</taxon>
        <taxon>Sulfuriferula</taxon>
    </lineage>
</organism>
<evidence type="ECO:0000313" key="2">
    <source>
        <dbReference type="EMBL" id="GEP31584.1"/>
    </source>
</evidence>
<dbReference type="RefSeq" id="WP_161984219.1">
    <property type="nucleotide sequence ID" value="NZ_AP021884.1"/>
</dbReference>
<proteinExistence type="predicted"/>
<keyword evidence="1" id="KW-0472">Membrane</keyword>
<dbReference type="InterPro" id="IPR032820">
    <property type="entry name" value="ATPase_put"/>
</dbReference>
<evidence type="ECO:0008006" key="4">
    <source>
        <dbReference type="Google" id="ProtNLM"/>
    </source>
</evidence>
<keyword evidence="1" id="KW-0812">Transmembrane</keyword>
<name>A0A512LAS0_9PROT</name>
<reference evidence="2 3" key="1">
    <citation type="submission" date="2019-07" db="EMBL/GenBank/DDBJ databases">
        <title>Whole genome shotgun sequence of Thiobacillus plumbophilus NBRC 107929.</title>
        <authorList>
            <person name="Hosoyama A."/>
            <person name="Uohara A."/>
            <person name="Ohji S."/>
            <person name="Ichikawa N."/>
        </authorList>
    </citation>
    <scope>NUCLEOTIDE SEQUENCE [LARGE SCALE GENOMIC DNA]</scope>
    <source>
        <strain evidence="2 3">NBRC 107929</strain>
    </source>
</reference>
<protein>
    <recommendedName>
        <fullName evidence="4">ATP synthase protein I</fullName>
    </recommendedName>
</protein>
<keyword evidence="1" id="KW-1133">Transmembrane helix</keyword>
<evidence type="ECO:0000256" key="1">
    <source>
        <dbReference type="SAM" id="Phobius"/>
    </source>
</evidence>
<comment type="caution">
    <text evidence="2">The sequence shown here is derived from an EMBL/GenBank/DDBJ whole genome shotgun (WGS) entry which is preliminary data.</text>
</comment>
<feature type="transmembrane region" description="Helical" evidence="1">
    <location>
        <begin position="33"/>
        <end position="55"/>
    </location>
</feature>
<dbReference type="Proteomes" id="UP000321337">
    <property type="component" value="Unassembled WGS sequence"/>
</dbReference>
<dbReference type="Pfam" id="PF09527">
    <property type="entry name" value="ATPase_gene1"/>
    <property type="match status" value="1"/>
</dbReference>